<protein>
    <submittedName>
        <fullName evidence="2">Uncharacterized protein</fullName>
    </submittedName>
</protein>
<evidence type="ECO:0000256" key="1">
    <source>
        <dbReference type="SAM" id="Phobius"/>
    </source>
</evidence>
<keyword evidence="1" id="KW-0472">Membrane</keyword>
<feature type="transmembrane region" description="Helical" evidence="1">
    <location>
        <begin position="55"/>
        <end position="73"/>
    </location>
</feature>
<comment type="caution">
    <text evidence="2">The sequence shown here is derived from an EMBL/GenBank/DDBJ whole genome shotgun (WGS) entry which is preliminary data.</text>
</comment>
<evidence type="ECO:0000313" key="2">
    <source>
        <dbReference type="EMBL" id="MCH7397840.1"/>
    </source>
</evidence>
<keyword evidence="1" id="KW-0812">Transmembrane</keyword>
<name>A0ABS9UNU8_9BACT</name>
<sequence>MKIRSNSPSWISSMLFFVGRMLGLERSVLPQIAEVGFAIRAILTGTIAETFGIEMSILTIGGLTVLSEFVILLRMKKVG</sequence>
<organism evidence="2 3">
    <name type="scientific">Belliella calami</name>
    <dbReference type="NCBI Taxonomy" id="2923436"/>
    <lineage>
        <taxon>Bacteria</taxon>
        <taxon>Pseudomonadati</taxon>
        <taxon>Bacteroidota</taxon>
        <taxon>Cytophagia</taxon>
        <taxon>Cytophagales</taxon>
        <taxon>Cyclobacteriaceae</taxon>
        <taxon>Belliella</taxon>
    </lineage>
</organism>
<dbReference type="RefSeq" id="WP_241274351.1">
    <property type="nucleotide sequence ID" value="NZ_JAKZGS010000004.1"/>
</dbReference>
<evidence type="ECO:0000313" key="3">
    <source>
        <dbReference type="Proteomes" id="UP001165488"/>
    </source>
</evidence>
<gene>
    <name evidence="2" type="ORF">MM236_07565</name>
</gene>
<reference evidence="2" key="1">
    <citation type="submission" date="2022-03" db="EMBL/GenBank/DDBJ databases">
        <title>De novo assembled genomes of Belliella spp. (Cyclobacteriaceae) strains.</title>
        <authorList>
            <person name="Szabo A."/>
            <person name="Korponai K."/>
            <person name="Felfoldi T."/>
        </authorList>
    </citation>
    <scope>NUCLEOTIDE SEQUENCE</scope>
    <source>
        <strain evidence="2">DSM 107340</strain>
    </source>
</reference>
<dbReference type="EMBL" id="JAKZGS010000004">
    <property type="protein sequence ID" value="MCH7397840.1"/>
    <property type="molecule type" value="Genomic_DNA"/>
</dbReference>
<keyword evidence="1" id="KW-1133">Transmembrane helix</keyword>
<accession>A0ABS9UNU8</accession>
<proteinExistence type="predicted"/>
<keyword evidence="3" id="KW-1185">Reference proteome</keyword>
<dbReference type="Proteomes" id="UP001165488">
    <property type="component" value="Unassembled WGS sequence"/>
</dbReference>